<evidence type="ECO:0000259" key="2">
    <source>
        <dbReference type="Pfam" id="PF13392"/>
    </source>
</evidence>
<dbReference type="InterPro" id="IPR003647">
    <property type="entry name" value="Intron_nuc_1_rpt"/>
</dbReference>
<keyword evidence="3" id="KW-0540">Nuclease</keyword>
<feature type="domain" description="HNH nuclease" evidence="2">
    <location>
        <begin position="289"/>
        <end position="333"/>
    </location>
</feature>
<protein>
    <submittedName>
        <fullName evidence="3">HNH endonuclease</fullName>
    </submittedName>
</protein>
<dbReference type="GO" id="GO:0004519">
    <property type="term" value="F:endonuclease activity"/>
    <property type="evidence" value="ECO:0007669"/>
    <property type="project" value="UniProtKB-KW"/>
</dbReference>
<gene>
    <name evidence="3" type="ORF">LCPAC404_01090</name>
</gene>
<dbReference type="InterPro" id="IPR003615">
    <property type="entry name" value="HNH_nuc"/>
</dbReference>
<dbReference type="Gene3D" id="3.90.75.20">
    <property type="match status" value="2"/>
</dbReference>
<proteinExistence type="predicted"/>
<evidence type="ECO:0000256" key="1">
    <source>
        <dbReference type="SAM" id="MobiDB-lite"/>
    </source>
</evidence>
<keyword evidence="3" id="KW-0255">Endonuclease</keyword>
<reference evidence="3" key="1">
    <citation type="journal article" date="2019" name="MBio">
        <title>Virus Genomes from Deep Sea Sediments Expand the Ocean Megavirome and Support Independent Origins of Viral Gigantism.</title>
        <authorList>
            <person name="Backstrom D."/>
            <person name="Yutin N."/>
            <person name="Jorgensen S.L."/>
            <person name="Dharamshi J."/>
            <person name="Homa F."/>
            <person name="Zaremba-Niedwiedzka K."/>
            <person name="Spang A."/>
            <person name="Wolf Y.I."/>
            <person name="Koonin E.V."/>
            <person name="Ettema T.J."/>
        </authorList>
    </citation>
    <scope>NUCLEOTIDE SEQUENCE</scope>
</reference>
<dbReference type="InterPro" id="IPR044925">
    <property type="entry name" value="His-Me_finger_sf"/>
</dbReference>
<dbReference type="EMBL" id="MK500595">
    <property type="protein sequence ID" value="QBK93405.1"/>
    <property type="molecule type" value="Genomic_DNA"/>
</dbReference>
<dbReference type="Pfam" id="PF13392">
    <property type="entry name" value="HNH_3"/>
    <property type="match status" value="1"/>
</dbReference>
<accession>A0A481ZD47</accession>
<name>A0A481ZD47_9VIRU</name>
<feature type="region of interest" description="Disordered" evidence="1">
    <location>
        <begin position="1"/>
        <end position="20"/>
    </location>
</feature>
<dbReference type="SMART" id="SM00497">
    <property type="entry name" value="IENR1"/>
    <property type="match status" value="4"/>
</dbReference>
<keyword evidence="3" id="KW-0378">Hydrolase</keyword>
<evidence type="ECO:0000313" key="3">
    <source>
        <dbReference type="EMBL" id="QBK93405.1"/>
    </source>
</evidence>
<sequence>MKCDAKTKKGKQCKNNAKEGTTKCGVHNRKKKKAKVKKPHKPEKDCCPLCGEEETWESMEYCGYPNYELSSLGKCWSSNINMLLKQTIGIDGYIYYRFTNIDHQTKGKGVHTWQGSAFFGLSLLYGDDAKITKDLLTMDHINGVKHQNYTCCNLIPATFKQQNTNKEHKFSGCNGKIVLRLSLDGQFDQKYQSIVQAAREMETTEWIMTNRCDNNIPFKGYRFRYLTKEDLEEQKWLSTSDLYPDYAPLEVSEEGYILRANGVITKGFEHIIYYATGWNNIKENAYYRKLVHDIIWSVFHDQLIPTNLEIGHKNRDGKDNHIDNLELVTHSENIKTSFTVGTNKLCVKVRRFCHDGTSKDFNSLADAEKETGVSSESIGAAVNGYTRTSGKDKNNFGYCWVKIVDGKLVDSQYENFYCMLSCMETAKKFSKIKVRAVFYDGNYKDFDSIFAASKAGIVGYSSINRVIKGERQFAGKDKNGYGIGWVLPSSNDPISDRYGSIEKMKICMEKAKKYTKHPPVKVTLFYENDECYHFKSMSKAAKETGDSTKKIRRCIDSKQKKTFIDENGDKYTWILTPQIV</sequence>
<dbReference type="SUPFAM" id="SSF54060">
    <property type="entry name" value="His-Me finger endonucleases"/>
    <property type="match status" value="2"/>
</dbReference>
<organism evidence="3">
    <name type="scientific">Pithovirus LCPAC404</name>
    <dbReference type="NCBI Taxonomy" id="2506597"/>
    <lineage>
        <taxon>Viruses</taxon>
        <taxon>Pithoviruses</taxon>
    </lineage>
</organism>